<dbReference type="OrthoDB" id="9803824at2"/>
<feature type="transmembrane region" description="Helical" evidence="5">
    <location>
        <begin position="401"/>
        <end position="420"/>
    </location>
</feature>
<dbReference type="InterPro" id="IPR050469">
    <property type="entry name" value="Diguanylate_Cyclase"/>
</dbReference>
<evidence type="ECO:0000256" key="2">
    <source>
        <dbReference type="ARBA" id="ARBA00012528"/>
    </source>
</evidence>
<comment type="catalytic activity">
    <reaction evidence="3">
        <text>2 GTP = 3',3'-c-di-GMP + 2 diphosphate</text>
        <dbReference type="Rhea" id="RHEA:24898"/>
        <dbReference type="ChEBI" id="CHEBI:33019"/>
        <dbReference type="ChEBI" id="CHEBI:37565"/>
        <dbReference type="ChEBI" id="CHEBI:58805"/>
        <dbReference type="EC" id="2.7.7.65"/>
    </reaction>
</comment>
<dbReference type="InterPro" id="IPR000160">
    <property type="entry name" value="GGDEF_dom"/>
</dbReference>
<evidence type="ECO:0000259" key="6">
    <source>
        <dbReference type="PROSITE" id="PS50887"/>
    </source>
</evidence>
<dbReference type="Gene3D" id="3.30.70.270">
    <property type="match status" value="1"/>
</dbReference>
<reference evidence="7 8" key="1">
    <citation type="submission" date="2019-07" db="EMBL/GenBank/DDBJ databases">
        <title>Genomes of sea-ice associated Colwellia species.</title>
        <authorList>
            <person name="Bowman J.P."/>
        </authorList>
    </citation>
    <scope>NUCLEOTIDE SEQUENCE [LARGE SCALE GENOMIC DNA]</scope>
    <source>
        <strain evidence="7 8">ACAM 459</strain>
    </source>
</reference>
<dbReference type="PANTHER" id="PTHR45138:SF9">
    <property type="entry name" value="DIGUANYLATE CYCLASE DGCM-RELATED"/>
    <property type="match status" value="1"/>
</dbReference>
<gene>
    <name evidence="7" type="ORF">ESZ36_18825</name>
</gene>
<dbReference type="NCBIfam" id="TIGR00254">
    <property type="entry name" value="GGDEF"/>
    <property type="match status" value="1"/>
</dbReference>
<feature type="region of interest" description="Disordered" evidence="4">
    <location>
        <begin position="592"/>
        <end position="613"/>
    </location>
</feature>
<dbReference type="PANTHER" id="PTHR45138">
    <property type="entry name" value="REGULATORY COMPONENTS OF SENSORY TRANSDUCTION SYSTEM"/>
    <property type="match status" value="1"/>
</dbReference>
<evidence type="ECO:0000256" key="4">
    <source>
        <dbReference type="SAM" id="MobiDB-lite"/>
    </source>
</evidence>
<keyword evidence="5" id="KW-1133">Transmembrane helix</keyword>
<keyword evidence="5" id="KW-0472">Membrane</keyword>
<feature type="compositionally biased region" description="Polar residues" evidence="4">
    <location>
        <begin position="604"/>
        <end position="613"/>
    </location>
</feature>
<dbReference type="InterPro" id="IPR029787">
    <property type="entry name" value="Nucleotide_cyclase"/>
</dbReference>
<dbReference type="SMART" id="SM00267">
    <property type="entry name" value="GGDEF"/>
    <property type="match status" value="1"/>
</dbReference>
<evidence type="ECO:0000313" key="7">
    <source>
        <dbReference type="EMBL" id="TWX64879.1"/>
    </source>
</evidence>
<evidence type="ECO:0000256" key="5">
    <source>
        <dbReference type="SAM" id="Phobius"/>
    </source>
</evidence>
<dbReference type="InterPro" id="IPR043128">
    <property type="entry name" value="Rev_trsase/Diguanyl_cyclase"/>
</dbReference>
<comment type="cofactor">
    <cofactor evidence="1">
        <name>Mg(2+)</name>
        <dbReference type="ChEBI" id="CHEBI:18420"/>
    </cofactor>
</comment>
<dbReference type="AlphaFoldDB" id="A0A5C6Q7P3"/>
<dbReference type="CDD" id="cd01949">
    <property type="entry name" value="GGDEF"/>
    <property type="match status" value="1"/>
</dbReference>
<accession>A0A5C6Q7P3</accession>
<dbReference type="SUPFAM" id="SSF55073">
    <property type="entry name" value="Nucleotide cyclase"/>
    <property type="match status" value="1"/>
</dbReference>
<evidence type="ECO:0000313" key="8">
    <source>
        <dbReference type="Proteomes" id="UP000321822"/>
    </source>
</evidence>
<organism evidence="7 8">
    <name type="scientific">Colwellia demingiae</name>
    <dbReference type="NCBI Taxonomy" id="89401"/>
    <lineage>
        <taxon>Bacteria</taxon>
        <taxon>Pseudomonadati</taxon>
        <taxon>Pseudomonadota</taxon>
        <taxon>Gammaproteobacteria</taxon>
        <taxon>Alteromonadales</taxon>
        <taxon>Colwelliaceae</taxon>
        <taxon>Colwellia</taxon>
    </lineage>
</organism>
<dbReference type="Pfam" id="PF00990">
    <property type="entry name" value="GGDEF"/>
    <property type="match status" value="1"/>
</dbReference>
<proteinExistence type="predicted"/>
<protein>
    <recommendedName>
        <fullName evidence="2">diguanylate cyclase</fullName>
        <ecNumber evidence="2">2.7.7.65</ecNumber>
    </recommendedName>
</protein>
<name>A0A5C6Q7P3_9GAMM</name>
<dbReference type="PROSITE" id="PS50887">
    <property type="entry name" value="GGDEF"/>
    <property type="match status" value="1"/>
</dbReference>
<evidence type="ECO:0000256" key="1">
    <source>
        <dbReference type="ARBA" id="ARBA00001946"/>
    </source>
</evidence>
<dbReference type="Proteomes" id="UP000321822">
    <property type="component" value="Unassembled WGS sequence"/>
</dbReference>
<sequence length="613" mass="69738">MQSLFLCVFISVPVGLITTSPQVIAESFQYEDDQTDILKLKFSSEYISEKLLLADRNRRENPVLYKQILAELALLEKSFTTEQQSYYQFLQGYLAIYHGDYEQADKLLSEILNSSADKLIKFRANYTLINVAAAKKDWSDGLRHIAVNKEMLPSITDKEHYQLSILTAIIFYNQLQQFDLVLKNIAQVKRHNLPQQHNCFLEQFTLEAKLNLQQIKPDNVSIDTGLDICKQAGNKISTNIIRVYRAKLYLKAQQPEKALAELLPYYDEINTTLFPLLITGMNNTLAKSNYQLGNLNIAEKYALAALRVNKNNTILKQSADSYKLLYQINKSQKNIDLALSYHEKYNALEVAHLEDEKSKHVAFQLAELKTFEHENQITLLNEQNTFLAAEQALSNIKVANIQLIITVMTLIIIMLTIWGARLWRSHKRVKALSEYDELTGIYNRRHFAQIAVSTLKYCQSADQDLSLIMFDLDNFKKINDNFGHICGDWALKETIRVCESIGRKNDIFSRLGGEEFCILLPSCNIEAAVLRAEACRAAIENTITEESGNDFSITASFGVTDVTRSGFNLEKLLTDADFAAYESKHAGRNRVTVFEPQKDETGKSLGNSWSVAP</sequence>
<dbReference type="EMBL" id="VOLT01000012">
    <property type="protein sequence ID" value="TWX64879.1"/>
    <property type="molecule type" value="Genomic_DNA"/>
</dbReference>
<keyword evidence="8" id="KW-1185">Reference proteome</keyword>
<dbReference type="FunFam" id="3.30.70.270:FF:000001">
    <property type="entry name" value="Diguanylate cyclase domain protein"/>
    <property type="match status" value="1"/>
</dbReference>
<comment type="caution">
    <text evidence="7">The sequence shown here is derived from an EMBL/GenBank/DDBJ whole genome shotgun (WGS) entry which is preliminary data.</text>
</comment>
<evidence type="ECO:0000256" key="3">
    <source>
        <dbReference type="ARBA" id="ARBA00034247"/>
    </source>
</evidence>
<dbReference type="GO" id="GO:0052621">
    <property type="term" value="F:diguanylate cyclase activity"/>
    <property type="evidence" value="ECO:0007669"/>
    <property type="project" value="UniProtKB-EC"/>
</dbReference>
<feature type="domain" description="GGDEF" evidence="6">
    <location>
        <begin position="463"/>
        <end position="596"/>
    </location>
</feature>
<dbReference type="EC" id="2.7.7.65" evidence="2"/>
<keyword evidence="5" id="KW-0812">Transmembrane</keyword>